<evidence type="ECO:0000313" key="3">
    <source>
        <dbReference type="Proteomes" id="UP001144191"/>
    </source>
</evidence>
<proteinExistence type="predicted"/>
<gene>
    <name evidence="2" type="ORF">AnigIFM63604_007761</name>
</gene>
<evidence type="ECO:0000313" key="2">
    <source>
        <dbReference type="EMBL" id="GLA51398.1"/>
    </source>
</evidence>
<reference evidence="2" key="1">
    <citation type="submission" date="2022-07" db="EMBL/GenBank/DDBJ databases">
        <title>Taxonomy of Aspergillus series Nigri: significant species reduction supported by multi-species coalescent approaches.</title>
        <authorList>
            <person name="Bian C."/>
            <person name="Kusuya Y."/>
            <person name="Sklenar F."/>
            <person name="D'hooge E."/>
            <person name="Yaguchi T."/>
            <person name="Takahashi H."/>
            <person name="Hubka V."/>
        </authorList>
    </citation>
    <scope>NUCLEOTIDE SEQUENCE</scope>
    <source>
        <strain evidence="2">IFM 63604</strain>
    </source>
</reference>
<sequence>MFPSALIDQAMVQSYYSPEDEVRFGPQPKREALSIAHSVRSDSLHDMVDRSSACVSPSSELDSKNRNSTRRRIQVAALITISVTDVEKERSNVVVTVAMDMVAPTASIPETRIVNSEMMQPRASEWSQISGATTMSPSPRSGLYVPTMTSKIGEVPATSPSFRMAPFPRASSYDLGSADPHSAYHRHPFGVDHGLPYPDEASAYASPSSGYILPSAPPNIFMDHCGQTWNQKVWNQSVHVGRSPSGPVYSDSDHEATLNQSAFYVPHSTEDLPIVPTMSFPTAEGQGTDRTLPDPSRNQAQMGMNSFTTTEETLYGIPYGYRTSNSWAHKSAMLNHGRMQSPSEAYRSGPINRSRSAQDMMFGYLPSNGSSSPLVPAGSFAPALDAVDTSDGLRESPSDSHQPSRTFSHDHLSDYGSDTYVYSSSERREKNHSQSDGAGSMLMSGLTYTRPAPGHPSPPPLVHSPAFRTATEIHHHTAIPSLNSSSEY</sequence>
<name>A0A9W6EAX8_ASPNG</name>
<protein>
    <submittedName>
        <fullName evidence="2">Uncharacterized protein</fullName>
    </submittedName>
</protein>
<feature type="compositionally biased region" description="Pro residues" evidence="1">
    <location>
        <begin position="453"/>
        <end position="462"/>
    </location>
</feature>
<comment type="caution">
    <text evidence="2">The sequence shown here is derived from an EMBL/GenBank/DDBJ whole genome shotgun (WGS) entry which is preliminary data.</text>
</comment>
<dbReference type="Proteomes" id="UP001144191">
    <property type="component" value="Unassembled WGS sequence"/>
</dbReference>
<dbReference type="AlphaFoldDB" id="A0A9W6EAX8"/>
<evidence type="ECO:0000256" key="1">
    <source>
        <dbReference type="SAM" id="MobiDB-lite"/>
    </source>
</evidence>
<feature type="region of interest" description="Disordered" evidence="1">
    <location>
        <begin position="48"/>
        <end position="68"/>
    </location>
</feature>
<dbReference type="EMBL" id="BRPB01000049">
    <property type="protein sequence ID" value="GLA51398.1"/>
    <property type="molecule type" value="Genomic_DNA"/>
</dbReference>
<feature type="region of interest" description="Disordered" evidence="1">
    <location>
        <begin position="388"/>
        <end position="465"/>
    </location>
</feature>
<organism evidence="2 3">
    <name type="scientific">Aspergillus niger</name>
    <dbReference type="NCBI Taxonomy" id="5061"/>
    <lineage>
        <taxon>Eukaryota</taxon>
        <taxon>Fungi</taxon>
        <taxon>Dikarya</taxon>
        <taxon>Ascomycota</taxon>
        <taxon>Pezizomycotina</taxon>
        <taxon>Eurotiomycetes</taxon>
        <taxon>Eurotiomycetidae</taxon>
        <taxon>Eurotiales</taxon>
        <taxon>Aspergillaceae</taxon>
        <taxon>Aspergillus</taxon>
        <taxon>Aspergillus subgen. Circumdati</taxon>
    </lineage>
</organism>
<accession>A0A9W6EAX8</accession>